<dbReference type="Pfam" id="PF00096">
    <property type="entry name" value="zf-C2H2"/>
    <property type="match status" value="2"/>
</dbReference>
<evidence type="ECO:0000256" key="3">
    <source>
        <dbReference type="ARBA" id="ARBA00022737"/>
    </source>
</evidence>
<keyword evidence="2" id="KW-0479">Metal-binding</keyword>
<evidence type="ECO:0000256" key="11">
    <source>
        <dbReference type="SAM" id="MobiDB-lite"/>
    </source>
</evidence>
<feature type="domain" description="C2H2-type" evidence="12">
    <location>
        <begin position="603"/>
        <end position="630"/>
    </location>
</feature>
<accession>A0AA39C615</accession>
<evidence type="ECO:0000313" key="14">
    <source>
        <dbReference type="Proteomes" id="UP001168990"/>
    </source>
</evidence>
<evidence type="ECO:0000256" key="2">
    <source>
        <dbReference type="ARBA" id="ARBA00022723"/>
    </source>
</evidence>
<protein>
    <recommendedName>
        <fullName evidence="12">C2H2-type domain-containing protein</fullName>
    </recommendedName>
</protein>
<feature type="compositionally biased region" description="Low complexity" evidence="11">
    <location>
        <begin position="661"/>
        <end position="686"/>
    </location>
</feature>
<keyword evidence="14" id="KW-1185">Reference proteome</keyword>
<feature type="compositionally biased region" description="Polar residues" evidence="11">
    <location>
        <begin position="519"/>
        <end position="545"/>
    </location>
</feature>
<proteinExistence type="predicted"/>
<dbReference type="PANTHER" id="PTHR24408">
    <property type="entry name" value="ZINC FINGER PROTEIN"/>
    <property type="match status" value="1"/>
</dbReference>
<evidence type="ECO:0000259" key="12">
    <source>
        <dbReference type="PROSITE" id="PS50157"/>
    </source>
</evidence>
<evidence type="ECO:0000256" key="8">
    <source>
        <dbReference type="ARBA" id="ARBA00023163"/>
    </source>
</evidence>
<feature type="region of interest" description="Disordered" evidence="11">
    <location>
        <begin position="519"/>
        <end position="596"/>
    </location>
</feature>
<keyword evidence="7" id="KW-0238">DNA-binding</keyword>
<dbReference type="GO" id="GO:0043565">
    <property type="term" value="F:sequence-specific DNA binding"/>
    <property type="evidence" value="ECO:0007669"/>
    <property type="project" value="TreeGrafter"/>
</dbReference>
<dbReference type="SUPFAM" id="SSF57667">
    <property type="entry name" value="beta-beta-alpha zinc fingers"/>
    <property type="match status" value="1"/>
</dbReference>
<comment type="caution">
    <text evidence="13">The sequence shown here is derived from an EMBL/GenBank/DDBJ whole genome shotgun (WGS) entry which is preliminary data.</text>
</comment>
<dbReference type="Proteomes" id="UP001168990">
    <property type="component" value="Unassembled WGS sequence"/>
</dbReference>
<gene>
    <name evidence="13" type="ORF">PV328_009559</name>
</gene>
<reference evidence="13" key="2">
    <citation type="submission" date="2023-03" db="EMBL/GenBank/DDBJ databases">
        <authorList>
            <person name="Inwood S.N."/>
            <person name="Skelly J.G."/>
            <person name="Guhlin J."/>
            <person name="Harrop T.W.R."/>
            <person name="Goldson S.G."/>
            <person name="Dearden P.K."/>
        </authorList>
    </citation>
    <scope>NUCLEOTIDE SEQUENCE</scope>
    <source>
        <strain evidence="13">Irish</strain>
        <tissue evidence="13">Whole body</tissue>
    </source>
</reference>
<evidence type="ECO:0000256" key="9">
    <source>
        <dbReference type="ARBA" id="ARBA00023242"/>
    </source>
</evidence>
<dbReference type="GO" id="GO:0000981">
    <property type="term" value="F:DNA-binding transcription factor activity, RNA polymerase II-specific"/>
    <property type="evidence" value="ECO:0007669"/>
    <property type="project" value="TreeGrafter"/>
</dbReference>
<keyword evidence="5" id="KW-0862">Zinc</keyword>
<name>A0AA39C615_9HYME</name>
<keyword evidence="9" id="KW-0539">Nucleus</keyword>
<keyword evidence="4 10" id="KW-0863">Zinc-finger</keyword>
<feature type="compositionally biased region" description="Basic residues" evidence="11">
    <location>
        <begin position="547"/>
        <end position="556"/>
    </location>
</feature>
<feature type="domain" description="C2H2-type" evidence="12">
    <location>
        <begin position="631"/>
        <end position="658"/>
    </location>
</feature>
<evidence type="ECO:0000256" key="7">
    <source>
        <dbReference type="ARBA" id="ARBA00023125"/>
    </source>
</evidence>
<comment type="subcellular location">
    <subcellularLocation>
        <location evidence="1">Nucleus</location>
    </subcellularLocation>
</comment>
<dbReference type="PROSITE" id="PS00028">
    <property type="entry name" value="ZINC_FINGER_C2H2_1"/>
    <property type="match status" value="2"/>
</dbReference>
<feature type="region of interest" description="Disordered" evidence="11">
    <location>
        <begin position="655"/>
        <end position="693"/>
    </location>
</feature>
<dbReference type="SMART" id="SM00355">
    <property type="entry name" value="ZnF_C2H2"/>
    <property type="match status" value="2"/>
</dbReference>
<dbReference type="InterPro" id="IPR013087">
    <property type="entry name" value="Znf_C2H2_type"/>
</dbReference>
<dbReference type="Gene3D" id="3.30.160.60">
    <property type="entry name" value="Classic Zinc Finger"/>
    <property type="match status" value="2"/>
</dbReference>
<feature type="region of interest" description="Disordered" evidence="11">
    <location>
        <begin position="404"/>
        <end position="430"/>
    </location>
</feature>
<dbReference type="GO" id="GO:0005634">
    <property type="term" value="C:nucleus"/>
    <property type="evidence" value="ECO:0007669"/>
    <property type="project" value="UniProtKB-SubCell"/>
</dbReference>
<dbReference type="PANTHER" id="PTHR24408:SF58">
    <property type="entry name" value="TRANSCRIPTION FACTOR (TFIIIA), PUTATIVE (AFU_ORTHOLOGUE AFUA_1G05150)-RELATED"/>
    <property type="match status" value="1"/>
</dbReference>
<dbReference type="FunFam" id="3.30.160.60:FF:001385">
    <property type="entry name" value="zinc finger protein 774"/>
    <property type="match status" value="1"/>
</dbReference>
<keyword evidence="8" id="KW-0804">Transcription</keyword>
<dbReference type="PROSITE" id="PS51257">
    <property type="entry name" value="PROKAR_LIPOPROTEIN"/>
    <property type="match status" value="1"/>
</dbReference>
<dbReference type="PROSITE" id="PS50157">
    <property type="entry name" value="ZINC_FINGER_C2H2_2"/>
    <property type="match status" value="2"/>
</dbReference>
<evidence type="ECO:0000256" key="10">
    <source>
        <dbReference type="PROSITE-ProRule" id="PRU00042"/>
    </source>
</evidence>
<dbReference type="EMBL" id="JAQQBS010001424">
    <property type="protein sequence ID" value="KAK0158576.1"/>
    <property type="molecule type" value="Genomic_DNA"/>
</dbReference>
<feature type="region of interest" description="Disordered" evidence="11">
    <location>
        <begin position="283"/>
        <end position="303"/>
    </location>
</feature>
<sequence>MIHRAFRLVADTVIAALASQGCRGRSGEKIPDTLDGTVGPVIGPQGTQGSVKEDVEAFAPGDGSEDLGKTDFFDFVVSPPLPPSHCSSAGGMSDEENYLHRSSRRGLSYLQEPRHDNHDAREIHSTSSTSFIKETNNNTLTALPPVSTITGSLNHHGVRSHCIQSNDQIPMDQSDCDYWGTDDSKEQQTCNILLEDLNKYCWTAHTNSQCRGDTPENDNAHRVTSANDRQNTDGAIYTLTVLNNEGNSMDGLDCCKSPVAPPNDSWSLRPNLDLDAILNLESTHNDQDSHDVQNSADTSRNNDRYHHIIATTPTSQYATDDSGFVESKELCRGQNNQSGDNNNDWKLSDQNHLQDVTVDSAESLLRNALQGKLYSGPTQITLPSSTKSPTIALTLTNSCTAGGQMMTEHQQQQQTQQQQQQDQQDESMRGCTEEDLLLSQLETTTYRPGDYEKLKSIANEVVESYCNLESVCNVSATTTVMYTLDPTSGSLGTITLPADLGQVGTVTVVAAAQPDLIEQTASRPEDNQPTSNQMQVVTPRASSGTKAPKKYSRKNNRNNSSGNANGASATNAANANGDSGSHAGNGTGTSPSATVQRKERSLHYCSICSKGFKDKYSVNVHIRTHTGEKPFACSLCGKSFRQKAHLAKHYQTHVTQKPNVGNGNSCSSSTSTTNSSPTTANSPNSARGNHPTVDTAVCSLTS</sequence>
<reference evidence="13" key="1">
    <citation type="journal article" date="2023" name="bioRxiv">
        <title>Scaffold-level genome assemblies of two parasitoid biocontrol wasps reveal the parthenogenesis mechanism and an associated novel virus.</title>
        <authorList>
            <person name="Inwood S."/>
            <person name="Skelly J."/>
            <person name="Guhlin J."/>
            <person name="Harrop T."/>
            <person name="Goldson S."/>
            <person name="Dearden P."/>
        </authorList>
    </citation>
    <scope>NUCLEOTIDE SEQUENCE</scope>
    <source>
        <strain evidence="13">Irish</strain>
        <tissue evidence="13">Whole body</tissue>
    </source>
</reference>
<keyword evidence="6" id="KW-0805">Transcription regulation</keyword>
<dbReference type="AlphaFoldDB" id="A0AA39C615"/>
<organism evidence="13 14">
    <name type="scientific">Microctonus aethiopoides</name>
    <dbReference type="NCBI Taxonomy" id="144406"/>
    <lineage>
        <taxon>Eukaryota</taxon>
        <taxon>Metazoa</taxon>
        <taxon>Ecdysozoa</taxon>
        <taxon>Arthropoda</taxon>
        <taxon>Hexapoda</taxon>
        <taxon>Insecta</taxon>
        <taxon>Pterygota</taxon>
        <taxon>Neoptera</taxon>
        <taxon>Endopterygota</taxon>
        <taxon>Hymenoptera</taxon>
        <taxon>Apocrita</taxon>
        <taxon>Ichneumonoidea</taxon>
        <taxon>Braconidae</taxon>
        <taxon>Euphorinae</taxon>
        <taxon>Microctonus</taxon>
    </lineage>
</organism>
<dbReference type="InterPro" id="IPR036236">
    <property type="entry name" value="Znf_C2H2_sf"/>
</dbReference>
<dbReference type="FunFam" id="3.30.160.60:FF:000145">
    <property type="entry name" value="Zinc finger protein 574"/>
    <property type="match status" value="1"/>
</dbReference>
<evidence type="ECO:0000256" key="4">
    <source>
        <dbReference type="ARBA" id="ARBA00022771"/>
    </source>
</evidence>
<feature type="compositionally biased region" description="Low complexity" evidence="11">
    <location>
        <begin position="557"/>
        <end position="584"/>
    </location>
</feature>
<evidence type="ECO:0000256" key="5">
    <source>
        <dbReference type="ARBA" id="ARBA00022833"/>
    </source>
</evidence>
<feature type="compositionally biased region" description="Low complexity" evidence="11">
    <location>
        <begin position="410"/>
        <end position="422"/>
    </location>
</feature>
<evidence type="ECO:0000256" key="6">
    <source>
        <dbReference type="ARBA" id="ARBA00023015"/>
    </source>
</evidence>
<keyword evidence="3" id="KW-0677">Repeat</keyword>
<evidence type="ECO:0000256" key="1">
    <source>
        <dbReference type="ARBA" id="ARBA00004123"/>
    </source>
</evidence>
<evidence type="ECO:0000313" key="13">
    <source>
        <dbReference type="EMBL" id="KAK0158576.1"/>
    </source>
</evidence>
<dbReference type="GO" id="GO:0008270">
    <property type="term" value="F:zinc ion binding"/>
    <property type="evidence" value="ECO:0007669"/>
    <property type="project" value="UniProtKB-KW"/>
</dbReference>
<feature type="region of interest" description="Disordered" evidence="11">
    <location>
        <begin position="24"/>
        <end position="49"/>
    </location>
</feature>